<dbReference type="InterPro" id="IPR008979">
    <property type="entry name" value="Galactose-bd-like_sf"/>
</dbReference>
<evidence type="ECO:0000256" key="2">
    <source>
        <dbReference type="ARBA" id="ARBA00022617"/>
    </source>
</evidence>
<reference evidence="12 13" key="1">
    <citation type="submission" date="2024-04" db="EMBL/GenBank/DDBJ databases">
        <title>Novel genus in family Flammeovirgaceae.</title>
        <authorList>
            <person name="Nguyen T.H."/>
            <person name="Vuong T.Q."/>
            <person name="Le H."/>
            <person name="Kim S.-G."/>
        </authorList>
    </citation>
    <scope>NUCLEOTIDE SEQUENCE [LARGE SCALE GENOMIC DNA]</scope>
    <source>
        <strain evidence="12 13">JCM 23209</strain>
    </source>
</reference>
<dbReference type="AlphaFoldDB" id="A0AAW9SGM9"/>
<comment type="caution">
    <text evidence="12">The sequence shown here is derived from an EMBL/GenBank/DDBJ whole genome shotgun (WGS) entry which is preliminary data.</text>
</comment>
<dbReference type="SUPFAM" id="SSF50952">
    <property type="entry name" value="Soluble quinoprotein glucose dehydrogenase"/>
    <property type="match status" value="1"/>
</dbReference>
<dbReference type="CDD" id="cd04084">
    <property type="entry name" value="CBM6_xylanase-like"/>
    <property type="match status" value="1"/>
</dbReference>
<evidence type="ECO:0000256" key="7">
    <source>
        <dbReference type="PIRSR" id="PIRSR602324-1"/>
    </source>
</evidence>
<name>A0AAW9SGM9_9BACT</name>
<dbReference type="RefSeq" id="WP_346823752.1">
    <property type="nucleotide sequence ID" value="NZ_JBDKWZ010000018.1"/>
</dbReference>
<evidence type="ECO:0000256" key="1">
    <source>
        <dbReference type="ARBA" id="ARBA00022448"/>
    </source>
</evidence>
<dbReference type="Pfam" id="PF00034">
    <property type="entry name" value="Cytochrom_C"/>
    <property type="match status" value="1"/>
</dbReference>
<keyword evidence="5" id="KW-0249">Electron transport</keyword>
<dbReference type="PRINTS" id="PR00606">
    <property type="entry name" value="CYTCHROMECID"/>
</dbReference>
<dbReference type="InterPro" id="IPR006584">
    <property type="entry name" value="Cellulose-bd_IV"/>
</dbReference>
<dbReference type="EMBL" id="JBDKWZ010000018">
    <property type="protein sequence ID" value="MEN7550970.1"/>
    <property type="molecule type" value="Genomic_DNA"/>
</dbReference>
<dbReference type="SMART" id="SM00606">
    <property type="entry name" value="CBD_IV"/>
    <property type="match status" value="1"/>
</dbReference>
<dbReference type="PROSITE" id="PS51175">
    <property type="entry name" value="CBM6"/>
    <property type="match status" value="1"/>
</dbReference>
<feature type="binding site" description="covalent" evidence="7">
    <location>
        <position position="804"/>
    </location>
    <ligand>
        <name>heme c</name>
        <dbReference type="ChEBI" id="CHEBI:61717"/>
    </ligand>
</feature>
<protein>
    <submittedName>
        <fullName evidence="12">PQQ-dependent sugar dehydrogenase</fullName>
    </submittedName>
</protein>
<dbReference type="InterPro" id="IPR005084">
    <property type="entry name" value="CBM6"/>
</dbReference>
<dbReference type="Gene3D" id="2.60.120.260">
    <property type="entry name" value="Galactose-binding domain-like"/>
    <property type="match status" value="1"/>
</dbReference>
<dbReference type="GO" id="GO:0020037">
    <property type="term" value="F:heme binding"/>
    <property type="evidence" value="ECO:0007669"/>
    <property type="project" value="InterPro"/>
</dbReference>
<dbReference type="Gene3D" id="1.10.760.10">
    <property type="entry name" value="Cytochrome c-like domain"/>
    <property type="match status" value="1"/>
</dbReference>
<dbReference type="InterPro" id="IPR002324">
    <property type="entry name" value="Cyt_c_ID"/>
</dbReference>
<feature type="binding site" description="covalent" evidence="7">
    <location>
        <position position="800"/>
    </location>
    <ligand>
        <name>heme c</name>
        <dbReference type="ChEBI" id="CHEBI:61717"/>
    </ligand>
</feature>
<feature type="domain" description="Cytochrome c" evidence="10">
    <location>
        <begin position="786"/>
        <end position="871"/>
    </location>
</feature>
<dbReference type="Pfam" id="PF18911">
    <property type="entry name" value="PKD_4"/>
    <property type="match status" value="1"/>
</dbReference>
<evidence type="ECO:0000259" key="11">
    <source>
        <dbReference type="PROSITE" id="PS51175"/>
    </source>
</evidence>
<organism evidence="12 13">
    <name type="scientific">Rapidithrix thailandica</name>
    <dbReference type="NCBI Taxonomy" id="413964"/>
    <lineage>
        <taxon>Bacteria</taxon>
        <taxon>Pseudomonadati</taxon>
        <taxon>Bacteroidota</taxon>
        <taxon>Cytophagia</taxon>
        <taxon>Cytophagales</taxon>
        <taxon>Flammeovirgaceae</taxon>
        <taxon>Rapidithrix</taxon>
    </lineage>
</organism>
<dbReference type="SUPFAM" id="SSF49785">
    <property type="entry name" value="Galactose-binding domain-like"/>
    <property type="match status" value="1"/>
</dbReference>
<dbReference type="Pfam" id="PF07995">
    <property type="entry name" value="GSDH"/>
    <property type="match status" value="1"/>
</dbReference>
<dbReference type="InterPro" id="IPR036909">
    <property type="entry name" value="Cyt_c-like_dom_sf"/>
</dbReference>
<dbReference type="InterPro" id="IPR000601">
    <property type="entry name" value="PKD_dom"/>
</dbReference>
<evidence type="ECO:0000256" key="5">
    <source>
        <dbReference type="ARBA" id="ARBA00022982"/>
    </source>
</evidence>
<feature type="binding site" description="covalent" evidence="7">
    <location>
        <position position="849"/>
    </location>
    <ligand>
        <name>heme c</name>
        <dbReference type="ChEBI" id="CHEBI:61717"/>
    </ligand>
</feature>
<dbReference type="PANTHER" id="PTHR19328:SF13">
    <property type="entry name" value="HIPL1 PROTEIN"/>
    <property type="match status" value="1"/>
</dbReference>
<feature type="domain" description="CBM6" evidence="11">
    <location>
        <begin position="928"/>
        <end position="1053"/>
    </location>
</feature>
<accession>A0AAW9SGM9</accession>
<sequence length="1059" mass="119288">MKRIAYLLLLCSLIACQERLTEERLFIIFQAEYVASAEKLMALAQEEGIKADTSSNLQMLTEKKLQQQSTVCVLGIPGKHLSQEQQLDLERYIQAGGALLAMETQLIPEYKWPWHHRLMSQLAPESQPESYFTSVHLSTEATADTENIRRLSYEGGRVAMVKSVKSLETKAFKELMTYAIGENTLNYEKCRTQRMPDEKRFVAVTLDDQLNEPMELDVTPDLKVIYIEREGKVKMYDPESGKTKLLANFEVHTEGNYEDGMLGMALDPNFAFNGWIYFYYSPVGDEPKQVLSRFLMSGDSLIMASERIILEVPVQRETCCHSGGSIEFGSDGLLYLSTGDNTSSKESNGYSPLDERPGRGPFDAQKSSGNTNDLRGKILRIKVHPDGSYSIPDGNLFAKDSQSGKPEIYVMGARNPFRISIDPKTHYVYWGDVGPDSGVDSEQGPQSYDEWNQAKSPGNYGWPYFVGDNKAYPDFDFVSNTPGTYFDPEHPVNESPNNTGARELPPARKAMIWYPYSRSEIWPILDKGSRSAMAGPVYYSDRYQKSGRNFPSYYNGKLFIYEWARSWIKVVSFDENGDPEKIENFLPNVKISKPIDMVFGPDGAMYVLEYGQNYFANNEDARLLRIEYAEGNRKPIAKIEASTQVGAAPLKVEFSAVASFDFDEEDTLSYQWQFVPEGDAQHTGIQTSYTFETPGVYHPVLTVTDPEGKSASTQVEIRVGNERPEVEISFEDNRSFYFENKAVAYHVKVNDKEDGQVSPEQIQIQFGFLPQGKDLALLGGKLDNFNPHLQGKKLMEGSDCASCHSLDKSSIGPSYLAIAERYQKERSVVSVLAKKIITGGNGVWGHSLMAAHPQHSMEETGKMVEYILSLTEEGAKGMGLPAEGTLDLDKHQLDNESGMYIFKAMYTDKGANEMPALTGQKLIALRHPKLQAEEYDEIHMAQRQRPNGGDFGYINKVTDGAYIAYHQVDLSQITRLSYRYRTRVGGNIEIRLGSAEGKLVATHSIPSSDGQDYEEKTFDLPLSQGIHNVYFVFRQHEGEADRPMLFLDWIYFRKGEESL</sequence>
<dbReference type="InterPro" id="IPR013783">
    <property type="entry name" value="Ig-like_fold"/>
</dbReference>
<evidence type="ECO:0000313" key="12">
    <source>
        <dbReference type="EMBL" id="MEN7550970.1"/>
    </source>
</evidence>
<dbReference type="Pfam" id="PF06283">
    <property type="entry name" value="ThuA"/>
    <property type="match status" value="1"/>
</dbReference>
<dbReference type="Gene3D" id="2.60.40.10">
    <property type="entry name" value="Immunoglobulins"/>
    <property type="match status" value="1"/>
</dbReference>
<dbReference type="CDD" id="cd00146">
    <property type="entry name" value="PKD"/>
    <property type="match status" value="1"/>
</dbReference>
<dbReference type="InterPro" id="IPR035986">
    <property type="entry name" value="PKD_dom_sf"/>
</dbReference>
<dbReference type="Pfam" id="PF03422">
    <property type="entry name" value="CBM_6"/>
    <property type="match status" value="1"/>
</dbReference>
<dbReference type="Gene3D" id="2.120.10.30">
    <property type="entry name" value="TolB, C-terminal domain"/>
    <property type="match status" value="1"/>
</dbReference>
<dbReference type="GO" id="GO:0009055">
    <property type="term" value="F:electron transfer activity"/>
    <property type="evidence" value="ECO:0007669"/>
    <property type="project" value="InterPro"/>
</dbReference>
<dbReference type="InterPro" id="IPR009056">
    <property type="entry name" value="Cyt_c-like_dom"/>
</dbReference>
<dbReference type="InterPro" id="IPR011042">
    <property type="entry name" value="6-blade_b-propeller_TolB-like"/>
</dbReference>
<dbReference type="InterPro" id="IPR011041">
    <property type="entry name" value="Quinoprot_gluc/sorb_DH_b-prop"/>
</dbReference>
<dbReference type="PROSITE" id="PS51257">
    <property type="entry name" value="PROKAR_LIPOPROTEIN"/>
    <property type="match status" value="1"/>
</dbReference>
<feature type="domain" description="PKD" evidence="9">
    <location>
        <begin position="635"/>
        <end position="719"/>
    </location>
</feature>
<keyword evidence="13" id="KW-1185">Reference proteome</keyword>
<dbReference type="Proteomes" id="UP001403385">
    <property type="component" value="Unassembled WGS sequence"/>
</dbReference>
<dbReference type="InterPro" id="IPR029010">
    <property type="entry name" value="ThuA-like"/>
</dbReference>
<feature type="region of interest" description="Disordered" evidence="8">
    <location>
        <begin position="341"/>
        <end position="372"/>
    </location>
</feature>
<evidence type="ECO:0000259" key="9">
    <source>
        <dbReference type="PROSITE" id="PS50093"/>
    </source>
</evidence>
<dbReference type="SUPFAM" id="SSF49299">
    <property type="entry name" value="PKD domain"/>
    <property type="match status" value="1"/>
</dbReference>
<dbReference type="GO" id="GO:0005506">
    <property type="term" value="F:iron ion binding"/>
    <property type="evidence" value="ECO:0007669"/>
    <property type="project" value="InterPro"/>
</dbReference>
<keyword evidence="1" id="KW-0813">Transport</keyword>
<dbReference type="PANTHER" id="PTHR19328">
    <property type="entry name" value="HEDGEHOG-INTERACTING PROTEIN"/>
    <property type="match status" value="1"/>
</dbReference>
<dbReference type="Gene3D" id="3.40.50.880">
    <property type="match status" value="1"/>
</dbReference>
<dbReference type="InterPro" id="IPR029062">
    <property type="entry name" value="Class_I_gatase-like"/>
</dbReference>
<gene>
    <name evidence="12" type="ORF">AAG747_23820</name>
</gene>
<evidence type="ECO:0000256" key="8">
    <source>
        <dbReference type="SAM" id="MobiDB-lite"/>
    </source>
</evidence>
<keyword evidence="3 7" id="KW-0479">Metal-binding</keyword>
<evidence type="ECO:0000256" key="6">
    <source>
        <dbReference type="ARBA" id="ARBA00023004"/>
    </source>
</evidence>
<dbReference type="PROSITE" id="PS51007">
    <property type="entry name" value="CYTC"/>
    <property type="match status" value="1"/>
</dbReference>
<dbReference type="PROSITE" id="PS50093">
    <property type="entry name" value="PKD"/>
    <property type="match status" value="1"/>
</dbReference>
<evidence type="ECO:0000256" key="4">
    <source>
        <dbReference type="ARBA" id="ARBA00022729"/>
    </source>
</evidence>
<keyword evidence="6 7" id="KW-0408">Iron</keyword>
<dbReference type="InterPro" id="IPR012938">
    <property type="entry name" value="Glc/Sorbosone_DH"/>
</dbReference>
<evidence type="ECO:0000313" key="13">
    <source>
        <dbReference type="Proteomes" id="UP001403385"/>
    </source>
</evidence>
<comment type="PTM">
    <text evidence="7">Binds 1 heme c group covalently per subunit.</text>
</comment>
<dbReference type="SUPFAM" id="SSF46626">
    <property type="entry name" value="Cytochrome c"/>
    <property type="match status" value="1"/>
</dbReference>
<dbReference type="InterPro" id="IPR022409">
    <property type="entry name" value="PKD/Chitinase_dom"/>
</dbReference>
<feature type="compositionally biased region" description="Polar residues" evidence="8">
    <location>
        <begin position="341"/>
        <end position="350"/>
    </location>
</feature>
<proteinExistence type="predicted"/>
<dbReference type="GO" id="GO:0030246">
    <property type="term" value="F:carbohydrate binding"/>
    <property type="evidence" value="ECO:0007669"/>
    <property type="project" value="InterPro"/>
</dbReference>
<keyword evidence="4" id="KW-0732">Signal</keyword>
<dbReference type="SMART" id="SM00089">
    <property type="entry name" value="PKD"/>
    <property type="match status" value="1"/>
</dbReference>
<evidence type="ECO:0000259" key="10">
    <source>
        <dbReference type="PROSITE" id="PS51007"/>
    </source>
</evidence>
<evidence type="ECO:0000256" key="3">
    <source>
        <dbReference type="ARBA" id="ARBA00022723"/>
    </source>
</evidence>
<keyword evidence="2 7" id="KW-0349">Heme</keyword>